<sequence length="138" mass="15501">MADSIADIDTMVAGPALNARVAEKVMGWTMHEHHPMPLLGTGRHWKRPDGSRVDRWHGQSVIGEDQCWPFSTDPAADYEVLEVVRKWPEEPREAFCEALRDIWNERRAEAGYPSLGAILYKPGDYSRAALKAIGESEA</sequence>
<dbReference type="AlphaFoldDB" id="X0ZTJ1"/>
<organism evidence="1">
    <name type="scientific">marine sediment metagenome</name>
    <dbReference type="NCBI Taxonomy" id="412755"/>
    <lineage>
        <taxon>unclassified sequences</taxon>
        <taxon>metagenomes</taxon>
        <taxon>ecological metagenomes</taxon>
    </lineage>
</organism>
<proteinExistence type="predicted"/>
<comment type="caution">
    <text evidence="1">The sequence shown here is derived from an EMBL/GenBank/DDBJ whole genome shotgun (WGS) entry which is preliminary data.</text>
</comment>
<protein>
    <submittedName>
        <fullName evidence="1">Uncharacterized protein</fullName>
    </submittedName>
</protein>
<accession>X0ZTJ1</accession>
<gene>
    <name evidence="1" type="ORF">S01H1_77526</name>
</gene>
<reference evidence="1" key="1">
    <citation type="journal article" date="2014" name="Front. Microbiol.">
        <title>High frequency of phylogenetically diverse reductive dehalogenase-homologous genes in deep subseafloor sedimentary metagenomes.</title>
        <authorList>
            <person name="Kawai M."/>
            <person name="Futagami T."/>
            <person name="Toyoda A."/>
            <person name="Takaki Y."/>
            <person name="Nishi S."/>
            <person name="Hori S."/>
            <person name="Arai W."/>
            <person name="Tsubouchi T."/>
            <person name="Morono Y."/>
            <person name="Uchiyama I."/>
            <person name="Ito T."/>
            <person name="Fujiyama A."/>
            <person name="Inagaki F."/>
            <person name="Takami H."/>
        </authorList>
    </citation>
    <scope>NUCLEOTIDE SEQUENCE</scope>
    <source>
        <strain evidence="1">Expedition CK06-06</strain>
    </source>
</reference>
<name>X0ZTJ1_9ZZZZ</name>
<dbReference type="EMBL" id="BARS01052111">
    <property type="protein sequence ID" value="GAG51501.1"/>
    <property type="molecule type" value="Genomic_DNA"/>
</dbReference>
<evidence type="ECO:0000313" key="1">
    <source>
        <dbReference type="EMBL" id="GAG51501.1"/>
    </source>
</evidence>